<evidence type="ECO:0000256" key="1">
    <source>
        <dbReference type="ARBA" id="ARBA00022801"/>
    </source>
</evidence>
<organism evidence="5 6">
    <name type="scientific">Klenkia terrae</name>
    <dbReference type="NCBI Taxonomy" id="1052259"/>
    <lineage>
        <taxon>Bacteria</taxon>
        <taxon>Bacillati</taxon>
        <taxon>Actinomycetota</taxon>
        <taxon>Actinomycetes</taxon>
        <taxon>Geodermatophilales</taxon>
        <taxon>Geodermatophilaceae</taxon>
        <taxon>Klenkia</taxon>
    </lineage>
</organism>
<keyword evidence="1" id="KW-0378">Hydrolase</keyword>
<sequence length="727" mass="75448">MSANAQAEVVAAATVAADPGSQVPSSALPAILGDVPVAVLLIDRGTGEVTFANGAALDLAGKIALPVGTDAWGAAAGLTDLDGHPLAGTEAPLSRVADGNPLAGEPVRLAPRRSDDPDRAAGHDSADDRLLWVTGFPMTAAEGQVDAGLSLVVFLPVADVSSDGADAVLQRLRDGAVVATDICFTISDPRQDDDPLVWVNPAFTRVTGYPFDEVVGRNCRFLQGPATDQAALQELREGMVQRRPVTVTLLNHRKDGTAFWNQLSVSPVFDGRGELVSFVGVQSDVSQRVVADAERDRAFRAETTAREAAEQAQRRLLLMAEGTGLLSATLDTAELLRSLAHICVPELAEWSFVVGLDDHGQVAQAAAAHSGGSRSELDVLTELVLGRAPHAGSPAATAVADGVATLHRDLTPERLAPFFRTADGLRLVTDLGIRSMLTIPLTARGRTLGVLTLARSEDDFADGDVEVATDLGRRAAMAVDNARLYQQELSVAVALQRSLLPALPEIAGVTAVAHYESASAAAAVGGDFYDLIALPDGAVAIAIGDVAGHDIDAAAQMGQLRGLLRACAYEGGSADPGSVLDRLDRLVIGLGLGTLATVTYACAVPVVGEPGSWRLHVATAGHPPLVWHRPDGTVVQLDEPRGLMIGVDAGRPRATVSYDLPAGSTVVAYTDGLVEHRGADLDAGTGALLAALAAVGPVAHPEPLCRTAMDLVDNRLDDIACIGVTLH</sequence>
<dbReference type="SMART" id="SM00065">
    <property type="entry name" value="GAF"/>
    <property type="match status" value="1"/>
</dbReference>
<protein>
    <submittedName>
        <fullName evidence="5">SpoIIE family protein phosphatase</fullName>
    </submittedName>
</protein>
<accession>A0ABU8E6J0</accession>
<evidence type="ECO:0000259" key="3">
    <source>
        <dbReference type="PROSITE" id="PS50112"/>
    </source>
</evidence>
<name>A0ABU8E6J0_9ACTN</name>
<dbReference type="CDD" id="cd00130">
    <property type="entry name" value="PAS"/>
    <property type="match status" value="1"/>
</dbReference>
<feature type="domain" description="PAC" evidence="4">
    <location>
        <begin position="243"/>
        <end position="297"/>
    </location>
</feature>
<dbReference type="InterPro" id="IPR052016">
    <property type="entry name" value="Bact_Sigma-Reg"/>
</dbReference>
<evidence type="ECO:0000313" key="5">
    <source>
        <dbReference type="EMBL" id="MEI4279257.1"/>
    </source>
</evidence>
<dbReference type="InterPro" id="IPR001610">
    <property type="entry name" value="PAC"/>
</dbReference>
<dbReference type="InterPro" id="IPR001932">
    <property type="entry name" value="PPM-type_phosphatase-like_dom"/>
</dbReference>
<dbReference type="SMART" id="SM00331">
    <property type="entry name" value="PP2C_SIG"/>
    <property type="match status" value="1"/>
</dbReference>
<dbReference type="Gene3D" id="3.30.450.40">
    <property type="match status" value="1"/>
</dbReference>
<dbReference type="InterPro" id="IPR000700">
    <property type="entry name" value="PAS-assoc_C"/>
</dbReference>
<feature type="region of interest" description="Disordered" evidence="2">
    <location>
        <begin position="89"/>
        <end position="124"/>
    </location>
</feature>
<feature type="domain" description="PAS" evidence="3">
    <location>
        <begin position="196"/>
        <end position="218"/>
    </location>
</feature>
<dbReference type="InterPro" id="IPR036457">
    <property type="entry name" value="PPM-type-like_dom_sf"/>
</dbReference>
<dbReference type="SUPFAM" id="SSF55781">
    <property type="entry name" value="GAF domain-like"/>
    <property type="match status" value="1"/>
</dbReference>
<dbReference type="NCBIfam" id="TIGR00229">
    <property type="entry name" value="sensory_box"/>
    <property type="match status" value="1"/>
</dbReference>
<dbReference type="Gene3D" id="3.60.40.10">
    <property type="entry name" value="PPM-type phosphatase domain"/>
    <property type="match status" value="1"/>
</dbReference>
<dbReference type="Gene3D" id="3.30.450.20">
    <property type="entry name" value="PAS domain"/>
    <property type="match status" value="1"/>
</dbReference>
<dbReference type="PROSITE" id="PS50113">
    <property type="entry name" value="PAC"/>
    <property type="match status" value="1"/>
</dbReference>
<dbReference type="InterPro" id="IPR029016">
    <property type="entry name" value="GAF-like_dom_sf"/>
</dbReference>
<keyword evidence="6" id="KW-1185">Reference proteome</keyword>
<dbReference type="Pfam" id="PF13188">
    <property type="entry name" value="PAS_8"/>
    <property type="match status" value="1"/>
</dbReference>
<dbReference type="InterPro" id="IPR035965">
    <property type="entry name" value="PAS-like_dom_sf"/>
</dbReference>
<evidence type="ECO:0000259" key="4">
    <source>
        <dbReference type="PROSITE" id="PS50113"/>
    </source>
</evidence>
<comment type="caution">
    <text evidence="5">The sequence shown here is derived from an EMBL/GenBank/DDBJ whole genome shotgun (WGS) entry which is preliminary data.</text>
</comment>
<dbReference type="Pfam" id="PF13185">
    <property type="entry name" value="GAF_2"/>
    <property type="match status" value="1"/>
</dbReference>
<dbReference type="PANTHER" id="PTHR43156">
    <property type="entry name" value="STAGE II SPORULATION PROTEIN E-RELATED"/>
    <property type="match status" value="1"/>
</dbReference>
<dbReference type="SUPFAM" id="SSF81606">
    <property type="entry name" value="PP2C-like"/>
    <property type="match status" value="1"/>
</dbReference>
<reference evidence="5 6" key="1">
    <citation type="submission" date="2024-03" db="EMBL/GenBank/DDBJ databases">
        <title>Draft genome sequence of Klenkia terrae.</title>
        <authorList>
            <person name="Duangmal K."/>
            <person name="Chantavorakit T."/>
        </authorList>
    </citation>
    <scope>NUCLEOTIDE SEQUENCE [LARGE SCALE GENOMIC DNA]</scope>
    <source>
        <strain evidence="5 6">JCM 17786</strain>
    </source>
</reference>
<dbReference type="PANTHER" id="PTHR43156:SF2">
    <property type="entry name" value="STAGE II SPORULATION PROTEIN E"/>
    <property type="match status" value="1"/>
</dbReference>
<dbReference type="PROSITE" id="PS50112">
    <property type="entry name" value="PAS"/>
    <property type="match status" value="1"/>
</dbReference>
<dbReference type="Pfam" id="PF13426">
    <property type="entry name" value="PAS_9"/>
    <property type="match status" value="1"/>
</dbReference>
<feature type="compositionally biased region" description="Basic and acidic residues" evidence="2">
    <location>
        <begin position="112"/>
        <end position="124"/>
    </location>
</feature>
<dbReference type="InterPro" id="IPR003018">
    <property type="entry name" value="GAF"/>
</dbReference>
<evidence type="ECO:0000313" key="6">
    <source>
        <dbReference type="Proteomes" id="UP001373496"/>
    </source>
</evidence>
<dbReference type="InterPro" id="IPR000014">
    <property type="entry name" value="PAS"/>
</dbReference>
<dbReference type="RefSeq" id="WP_336392400.1">
    <property type="nucleotide sequence ID" value="NZ_JBAPLV010000012.1"/>
</dbReference>
<dbReference type="SMART" id="SM00086">
    <property type="entry name" value="PAC"/>
    <property type="match status" value="1"/>
</dbReference>
<evidence type="ECO:0000256" key="2">
    <source>
        <dbReference type="SAM" id="MobiDB-lite"/>
    </source>
</evidence>
<dbReference type="EMBL" id="JBAPLV010000012">
    <property type="protein sequence ID" value="MEI4279257.1"/>
    <property type="molecule type" value="Genomic_DNA"/>
</dbReference>
<gene>
    <name evidence="5" type="ORF">UXQ13_12345</name>
</gene>
<proteinExistence type="predicted"/>
<dbReference type="SUPFAM" id="SSF55785">
    <property type="entry name" value="PYP-like sensor domain (PAS domain)"/>
    <property type="match status" value="1"/>
</dbReference>
<dbReference type="Pfam" id="PF07228">
    <property type="entry name" value="SpoIIE"/>
    <property type="match status" value="1"/>
</dbReference>
<dbReference type="Proteomes" id="UP001373496">
    <property type="component" value="Unassembled WGS sequence"/>
</dbReference>